<protein>
    <submittedName>
        <fullName evidence="2">S-adenosyl-L-methionine-dependent methyltransferase</fullName>
    </submittedName>
</protein>
<dbReference type="SUPFAM" id="SSF53335">
    <property type="entry name" value="S-adenosyl-L-methionine-dependent methyltransferases"/>
    <property type="match status" value="1"/>
</dbReference>
<sequence>MTISLPNPASASSEEVKPTKKILCYGSPYLAEFYDIWIGLWDDTAFYSECLSQIASHTPPSEPVVVLDIGAGTGRITHALASNLPQHIANVRLLGLDMERHMLERAATLTDPAHADKISWVLGSACDLESVPAFRDEGLRADMMVFACGSICHLNVPGQAEQLFRGIASVLRPKTGKAYISVLKGGSSDNGVPDQMMTKPPPAEFRSRDFKDIIYRDTTTVLEVVDDIWHNTRHIVVSRVLEDGSERVVEDNIAEVKAKIWTEGELRRIAKAAGLRVVDIVDRHNDCRDELIFVFEVDV</sequence>
<dbReference type="RefSeq" id="XP_025396638.1">
    <property type="nucleotide sequence ID" value="XM_025547330.1"/>
</dbReference>
<name>A0A317VF39_9EURO</name>
<dbReference type="Proteomes" id="UP000247233">
    <property type="component" value="Unassembled WGS sequence"/>
</dbReference>
<dbReference type="VEuPathDB" id="FungiDB:BO70DRAFT_413620"/>
<dbReference type="EMBL" id="MSFL01000025">
    <property type="protein sequence ID" value="PWY72984.1"/>
    <property type="molecule type" value="Genomic_DNA"/>
</dbReference>
<evidence type="ECO:0000313" key="3">
    <source>
        <dbReference type="Proteomes" id="UP000247233"/>
    </source>
</evidence>
<dbReference type="CDD" id="cd02440">
    <property type="entry name" value="AdoMet_MTases"/>
    <property type="match status" value="1"/>
</dbReference>
<feature type="domain" description="Methyltransferase" evidence="1">
    <location>
        <begin position="66"/>
        <end position="173"/>
    </location>
</feature>
<dbReference type="OrthoDB" id="5339271at2759"/>
<keyword evidence="2" id="KW-0808">Transferase</keyword>
<dbReference type="InterPro" id="IPR041698">
    <property type="entry name" value="Methyltransf_25"/>
</dbReference>
<gene>
    <name evidence="2" type="ORF">BO70DRAFT_413620</name>
</gene>
<evidence type="ECO:0000313" key="2">
    <source>
        <dbReference type="EMBL" id="PWY72984.1"/>
    </source>
</evidence>
<evidence type="ECO:0000259" key="1">
    <source>
        <dbReference type="Pfam" id="PF13649"/>
    </source>
</evidence>
<proteinExistence type="predicted"/>
<organism evidence="2 3">
    <name type="scientific">Aspergillus heteromorphus CBS 117.55</name>
    <dbReference type="NCBI Taxonomy" id="1448321"/>
    <lineage>
        <taxon>Eukaryota</taxon>
        <taxon>Fungi</taxon>
        <taxon>Dikarya</taxon>
        <taxon>Ascomycota</taxon>
        <taxon>Pezizomycotina</taxon>
        <taxon>Eurotiomycetes</taxon>
        <taxon>Eurotiomycetidae</taxon>
        <taxon>Eurotiales</taxon>
        <taxon>Aspergillaceae</taxon>
        <taxon>Aspergillus</taxon>
        <taxon>Aspergillus subgen. Circumdati</taxon>
    </lineage>
</organism>
<accession>A0A317VF39</accession>
<dbReference type="GO" id="GO:0032259">
    <property type="term" value="P:methylation"/>
    <property type="evidence" value="ECO:0007669"/>
    <property type="project" value="UniProtKB-KW"/>
</dbReference>
<dbReference type="Pfam" id="PF13649">
    <property type="entry name" value="Methyltransf_25"/>
    <property type="match status" value="1"/>
</dbReference>
<reference evidence="2 3" key="1">
    <citation type="submission" date="2016-12" db="EMBL/GenBank/DDBJ databases">
        <title>The genomes of Aspergillus section Nigri reveals drivers in fungal speciation.</title>
        <authorList>
            <consortium name="DOE Joint Genome Institute"/>
            <person name="Vesth T.C."/>
            <person name="Nybo J."/>
            <person name="Theobald S."/>
            <person name="Brandl J."/>
            <person name="Frisvad J.C."/>
            <person name="Nielsen K.F."/>
            <person name="Lyhne E.K."/>
            <person name="Kogle M.E."/>
            <person name="Kuo A."/>
            <person name="Riley R."/>
            <person name="Clum A."/>
            <person name="Nolan M."/>
            <person name="Lipzen A."/>
            <person name="Salamov A."/>
            <person name="Henrissat B."/>
            <person name="Wiebenga A."/>
            <person name="De Vries R.P."/>
            <person name="Grigoriev I.V."/>
            <person name="Mortensen U.H."/>
            <person name="Andersen M.R."/>
            <person name="Baker S.E."/>
        </authorList>
    </citation>
    <scope>NUCLEOTIDE SEQUENCE [LARGE SCALE GENOMIC DNA]</scope>
    <source>
        <strain evidence="2 3">CBS 117.55</strain>
    </source>
</reference>
<keyword evidence="3" id="KW-1185">Reference proteome</keyword>
<dbReference type="AlphaFoldDB" id="A0A317VF39"/>
<dbReference type="GeneID" id="37069567"/>
<keyword evidence="2" id="KW-0489">Methyltransferase</keyword>
<dbReference type="GO" id="GO:0008168">
    <property type="term" value="F:methyltransferase activity"/>
    <property type="evidence" value="ECO:0007669"/>
    <property type="project" value="UniProtKB-KW"/>
</dbReference>
<dbReference type="InterPro" id="IPR029063">
    <property type="entry name" value="SAM-dependent_MTases_sf"/>
</dbReference>
<dbReference type="Gene3D" id="3.40.50.150">
    <property type="entry name" value="Vaccinia Virus protein VP39"/>
    <property type="match status" value="1"/>
</dbReference>
<comment type="caution">
    <text evidence="2">The sequence shown here is derived from an EMBL/GenBank/DDBJ whole genome shotgun (WGS) entry which is preliminary data.</text>
</comment>